<organism evidence="1 2">
    <name type="scientific">Prevotella jejuni</name>
    <dbReference type="NCBI Taxonomy" id="1177574"/>
    <lineage>
        <taxon>Bacteria</taxon>
        <taxon>Pseudomonadati</taxon>
        <taxon>Bacteroidota</taxon>
        <taxon>Bacteroidia</taxon>
        <taxon>Bacteroidales</taxon>
        <taxon>Prevotellaceae</taxon>
        <taxon>Prevotella</taxon>
    </lineage>
</organism>
<dbReference type="EMBL" id="FZNZ01000030">
    <property type="protein sequence ID" value="SNS02813.1"/>
    <property type="molecule type" value="Genomic_DNA"/>
</dbReference>
<evidence type="ECO:0000313" key="2">
    <source>
        <dbReference type="Proteomes" id="UP000198427"/>
    </source>
</evidence>
<proteinExistence type="predicted"/>
<gene>
    <name evidence="1" type="ORF">SAMN06265364_1306</name>
</gene>
<comment type="caution">
    <text evidence="1">The sequence shown here is derived from an EMBL/GenBank/DDBJ whole genome shotgun (WGS) entry which is preliminary data.</text>
</comment>
<dbReference type="KEGG" id="pje:CRM71_13095"/>
<dbReference type="AlphaFoldDB" id="A0A2K9HC86"/>
<keyword evidence="2" id="KW-1185">Reference proteome</keyword>
<reference evidence="1 2" key="1">
    <citation type="submission" date="2017-06" db="EMBL/GenBank/DDBJ databases">
        <authorList>
            <person name="Varghese N."/>
            <person name="Submissions S."/>
        </authorList>
    </citation>
    <scope>NUCLEOTIDE SEQUENCE [LARGE SCALE GENOMIC DNA]</scope>
    <source>
        <strain evidence="1 2">DSM 26989</strain>
    </source>
</reference>
<sequence>MIMDTYMFLIPVVAIIIICLMVLYARYVGRKSRGRYAAAAMRFIEKDYPEIDIRDKRYLSTRVDYNIISRHVPVLVVYNSHELHLVPIHALAIPPFYNIRHNDHHAKDMVHLLMDDVKAIVLDRRGRLHIQREEGNDIVLKVGENNVFHENQHEEAVHFLATLKKAADKVVL</sequence>
<dbReference type="Proteomes" id="UP000198427">
    <property type="component" value="Unassembled WGS sequence"/>
</dbReference>
<evidence type="ECO:0000313" key="1">
    <source>
        <dbReference type="EMBL" id="SNS02813.1"/>
    </source>
</evidence>
<accession>A0A2K9HC86</accession>
<protein>
    <submittedName>
        <fullName evidence="1">Uncharacterized protein</fullName>
    </submittedName>
</protein>
<name>A0A2K9HC86_9BACT</name>